<reference evidence="3" key="2">
    <citation type="journal article" date="2021" name="Genome Biol. Evol.">
        <title>Developing a high-quality reference genome for a parasitic bivalve with doubly uniparental inheritance (Bivalvia: Unionida).</title>
        <authorList>
            <person name="Smith C.H."/>
        </authorList>
    </citation>
    <scope>NUCLEOTIDE SEQUENCE</scope>
    <source>
        <strain evidence="3">CHS0354</strain>
        <tissue evidence="3">Mantle</tissue>
    </source>
</reference>
<reference evidence="3" key="3">
    <citation type="submission" date="2023-05" db="EMBL/GenBank/DDBJ databases">
        <authorList>
            <person name="Smith C.H."/>
        </authorList>
    </citation>
    <scope>NUCLEOTIDE SEQUENCE</scope>
    <source>
        <strain evidence="3">CHS0354</strain>
        <tissue evidence="3">Mantle</tissue>
    </source>
</reference>
<evidence type="ECO:0000256" key="2">
    <source>
        <dbReference type="SAM" id="SignalP"/>
    </source>
</evidence>
<feature type="compositionally biased region" description="Pro residues" evidence="1">
    <location>
        <begin position="221"/>
        <end position="237"/>
    </location>
</feature>
<organism evidence="3 4">
    <name type="scientific">Potamilus streckersoni</name>
    <dbReference type="NCBI Taxonomy" id="2493646"/>
    <lineage>
        <taxon>Eukaryota</taxon>
        <taxon>Metazoa</taxon>
        <taxon>Spiralia</taxon>
        <taxon>Lophotrochozoa</taxon>
        <taxon>Mollusca</taxon>
        <taxon>Bivalvia</taxon>
        <taxon>Autobranchia</taxon>
        <taxon>Heteroconchia</taxon>
        <taxon>Palaeoheterodonta</taxon>
        <taxon>Unionida</taxon>
        <taxon>Unionoidea</taxon>
        <taxon>Unionidae</taxon>
        <taxon>Ambleminae</taxon>
        <taxon>Lampsilini</taxon>
        <taxon>Potamilus</taxon>
    </lineage>
</organism>
<sequence>MREFVCLIQVTLLFTSVLADLNLLLDNSRDDWEPLFRIYGGGKWDSRDDFVKPFKSMDDDHDDKDRAQFRSFEMDKWENDGIKKVKMELYDDGRKVHELEFDGDTSNKTNWFSPQKLKSSSWTDLSGHFTGDEFSVDGDDDDDHHWTIRNRKSRTCDEEGWLTIIDRPKNGRNRCLCNYEDVDEFPTVLYAKGPTKTKWSSGNYGKADMVQISISRIPYQAPQPLPQPLPQPQPQPPVMMTAPPQQPQIIFGGEW</sequence>
<feature type="region of interest" description="Disordered" evidence="1">
    <location>
        <begin position="220"/>
        <end position="246"/>
    </location>
</feature>
<keyword evidence="4" id="KW-1185">Reference proteome</keyword>
<proteinExistence type="predicted"/>
<dbReference type="AlphaFoldDB" id="A0AAE0SG33"/>
<protein>
    <submittedName>
        <fullName evidence="3">Uncharacterized protein</fullName>
    </submittedName>
</protein>
<name>A0AAE0SG33_9BIVA</name>
<feature type="chain" id="PRO_5042167611" evidence="2">
    <location>
        <begin position="20"/>
        <end position="255"/>
    </location>
</feature>
<gene>
    <name evidence="3" type="ORF">CHS0354_005319</name>
</gene>
<evidence type="ECO:0000313" key="4">
    <source>
        <dbReference type="Proteomes" id="UP001195483"/>
    </source>
</evidence>
<dbReference type="EMBL" id="JAEAOA010000378">
    <property type="protein sequence ID" value="KAK3591397.1"/>
    <property type="molecule type" value="Genomic_DNA"/>
</dbReference>
<evidence type="ECO:0000256" key="1">
    <source>
        <dbReference type="SAM" id="MobiDB-lite"/>
    </source>
</evidence>
<reference evidence="3" key="1">
    <citation type="journal article" date="2021" name="Genome Biol. Evol.">
        <title>A High-Quality Reference Genome for a Parasitic Bivalve with Doubly Uniparental Inheritance (Bivalvia: Unionida).</title>
        <authorList>
            <person name="Smith C.H."/>
        </authorList>
    </citation>
    <scope>NUCLEOTIDE SEQUENCE</scope>
    <source>
        <strain evidence="3">CHS0354</strain>
    </source>
</reference>
<dbReference type="Proteomes" id="UP001195483">
    <property type="component" value="Unassembled WGS sequence"/>
</dbReference>
<feature type="signal peptide" evidence="2">
    <location>
        <begin position="1"/>
        <end position="19"/>
    </location>
</feature>
<evidence type="ECO:0000313" key="3">
    <source>
        <dbReference type="EMBL" id="KAK3591397.1"/>
    </source>
</evidence>
<accession>A0AAE0SG33</accession>
<comment type="caution">
    <text evidence="3">The sequence shown here is derived from an EMBL/GenBank/DDBJ whole genome shotgun (WGS) entry which is preliminary data.</text>
</comment>
<keyword evidence="2" id="KW-0732">Signal</keyword>